<dbReference type="AlphaFoldDB" id="A0A3M7FZ30"/>
<organism evidence="2 3">
    <name type="scientific">Hortaea werneckii</name>
    <name type="common">Black yeast</name>
    <name type="synonym">Cladosporium werneckii</name>
    <dbReference type="NCBI Taxonomy" id="91943"/>
    <lineage>
        <taxon>Eukaryota</taxon>
        <taxon>Fungi</taxon>
        <taxon>Dikarya</taxon>
        <taxon>Ascomycota</taxon>
        <taxon>Pezizomycotina</taxon>
        <taxon>Dothideomycetes</taxon>
        <taxon>Dothideomycetidae</taxon>
        <taxon>Mycosphaerellales</taxon>
        <taxon>Teratosphaeriaceae</taxon>
        <taxon>Hortaea</taxon>
    </lineage>
</organism>
<comment type="caution">
    <text evidence="2">The sequence shown here is derived from an EMBL/GenBank/DDBJ whole genome shotgun (WGS) entry which is preliminary data.</text>
</comment>
<feature type="transmembrane region" description="Helical" evidence="1">
    <location>
        <begin position="44"/>
        <end position="66"/>
    </location>
</feature>
<dbReference type="EMBL" id="QWIO01000523">
    <property type="protein sequence ID" value="RMY94112.1"/>
    <property type="molecule type" value="Genomic_DNA"/>
</dbReference>
<evidence type="ECO:0000313" key="2">
    <source>
        <dbReference type="EMBL" id="RMY94112.1"/>
    </source>
</evidence>
<dbReference type="Proteomes" id="UP000269539">
    <property type="component" value="Unassembled WGS sequence"/>
</dbReference>
<feature type="transmembrane region" description="Helical" evidence="1">
    <location>
        <begin position="78"/>
        <end position="102"/>
    </location>
</feature>
<evidence type="ECO:0000313" key="3">
    <source>
        <dbReference type="Proteomes" id="UP000269539"/>
    </source>
</evidence>
<keyword evidence="1" id="KW-1133">Transmembrane helix</keyword>
<feature type="transmembrane region" description="Helical" evidence="1">
    <location>
        <begin position="122"/>
        <end position="148"/>
    </location>
</feature>
<proteinExistence type="predicted"/>
<evidence type="ECO:0000256" key="1">
    <source>
        <dbReference type="SAM" id="Phobius"/>
    </source>
</evidence>
<accession>A0A3M7FZ30</accession>
<gene>
    <name evidence="2" type="ORF">D0864_05583</name>
</gene>
<protein>
    <submittedName>
        <fullName evidence="2">Uncharacterized protein</fullName>
    </submittedName>
</protein>
<keyword evidence="1" id="KW-0812">Transmembrane</keyword>
<sequence length="151" mass="16783">MPPKVEAKYRGTAADQRDMKALGKTQELRISLGLRVGWLSAIGWQVYLAGVCFMVGGLIQALISLNHEAYVAERWHQTLLTIAVVVSSVVFNTVLAVKLPLIEGLPVKLDIILRARLTNAFWGIQVSFWLCTFAVFSSSSSHSGLWLLERR</sequence>
<reference evidence="2 3" key="1">
    <citation type="journal article" date="2018" name="BMC Genomics">
        <title>Genomic evidence for intraspecific hybridization in a clonal and extremely halotolerant yeast.</title>
        <authorList>
            <person name="Gostincar C."/>
            <person name="Stajich J.E."/>
            <person name="Zupancic J."/>
            <person name="Zalar P."/>
            <person name="Gunde-Cimerman N."/>
        </authorList>
    </citation>
    <scope>NUCLEOTIDE SEQUENCE [LARGE SCALE GENOMIC DNA]</scope>
    <source>
        <strain evidence="2 3">EXF-10513</strain>
    </source>
</reference>
<keyword evidence="1" id="KW-0472">Membrane</keyword>
<name>A0A3M7FZ30_HORWE</name>